<evidence type="ECO:0000256" key="7">
    <source>
        <dbReference type="ARBA" id="ARBA00023065"/>
    </source>
</evidence>
<dbReference type="Proteomes" id="UP001347796">
    <property type="component" value="Unassembled WGS sequence"/>
</dbReference>
<evidence type="ECO:0000256" key="11">
    <source>
        <dbReference type="SAM" id="Phobius"/>
    </source>
</evidence>
<keyword evidence="2" id="KW-0813">Transport</keyword>
<feature type="compositionally biased region" description="Basic and acidic residues" evidence="10">
    <location>
        <begin position="234"/>
        <end position="247"/>
    </location>
</feature>
<evidence type="ECO:0000256" key="6">
    <source>
        <dbReference type="ARBA" id="ARBA00022989"/>
    </source>
</evidence>
<dbReference type="AlphaFoldDB" id="A0AAN8JIQ3"/>
<dbReference type="InterPro" id="IPR031846">
    <property type="entry name" value="Hvcn1"/>
</dbReference>
<feature type="region of interest" description="Disordered" evidence="10">
    <location>
        <begin position="225"/>
        <end position="278"/>
    </location>
</feature>
<sequence>MASKRRRNCMDKLESSLYGVCIESSVITLTTISVLAITGELLIGLKIIQEPPNSNGRVEVTGQNVTTDQPTDQTGDESKGDSIKTEGDNLSTNLVIASSVFHYISLVIAALFLVEIILKIISRGKPFCISPIQIIDCFIILVALGLEITFTIVTLPQPYWEALTYVIILRYWRIPYVCNIRADARRVEFEQEIESWRIAKQKSDEKCRSIQYKLDHYKLDNMVNSKTNGHIPGKKADREESIKKRSNSDPTINGVGVSNDKTPNGITKSSQNNGHSIMIEDGEDCVDSKINNSKSADNKDNVKPVKSVNFDVSFDTDATPSPSISPVRHLNVSEKGGYTRTDSESSLSYQATEEEVVVQIETLKSPPISPTDDTSSLLPGDQYKEEYVFDNVMFEDEDDLVLRKDLQVMADIDGTKTYRSADGIPMTSL</sequence>
<organism evidence="12 13">
    <name type="scientific">Patella caerulea</name>
    <name type="common">Rayed Mediterranean limpet</name>
    <dbReference type="NCBI Taxonomy" id="87958"/>
    <lineage>
        <taxon>Eukaryota</taxon>
        <taxon>Metazoa</taxon>
        <taxon>Spiralia</taxon>
        <taxon>Lophotrochozoa</taxon>
        <taxon>Mollusca</taxon>
        <taxon>Gastropoda</taxon>
        <taxon>Patellogastropoda</taxon>
        <taxon>Patelloidea</taxon>
        <taxon>Patellidae</taxon>
        <taxon>Patella</taxon>
    </lineage>
</organism>
<dbReference type="PANTHER" id="PTHR46480:SF1">
    <property type="entry name" value="VOLTAGE-GATED HYDROGEN CHANNEL 1"/>
    <property type="match status" value="1"/>
</dbReference>
<protein>
    <recommendedName>
        <fullName evidence="14">Hydrogen voltage-gated channel 1</fullName>
    </recommendedName>
</protein>
<dbReference type="PANTHER" id="PTHR46480">
    <property type="entry name" value="F20B24.22"/>
    <property type="match status" value="1"/>
</dbReference>
<evidence type="ECO:0000256" key="9">
    <source>
        <dbReference type="ARBA" id="ARBA00023303"/>
    </source>
</evidence>
<dbReference type="GO" id="GO:0034702">
    <property type="term" value="C:monoatomic ion channel complex"/>
    <property type="evidence" value="ECO:0007669"/>
    <property type="project" value="UniProtKB-KW"/>
</dbReference>
<keyword evidence="7" id="KW-0406">Ion transport</keyword>
<keyword evidence="5" id="KW-0851">Voltage-gated channel</keyword>
<evidence type="ECO:0000256" key="3">
    <source>
        <dbReference type="ARBA" id="ARBA00022475"/>
    </source>
</evidence>
<keyword evidence="13" id="KW-1185">Reference proteome</keyword>
<dbReference type="GO" id="GO:0030171">
    <property type="term" value="F:voltage-gated proton channel activity"/>
    <property type="evidence" value="ECO:0007669"/>
    <property type="project" value="InterPro"/>
</dbReference>
<feature type="transmembrane region" description="Helical" evidence="11">
    <location>
        <begin position="20"/>
        <end position="45"/>
    </location>
</feature>
<feature type="compositionally biased region" description="Polar residues" evidence="10">
    <location>
        <begin position="56"/>
        <end position="73"/>
    </location>
</feature>
<dbReference type="EMBL" id="JAZGQO010000008">
    <property type="protein sequence ID" value="KAK6178921.1"/>
    <property type="molecule type" value="Genomic_DNA"/>
</dbReference>
<gene>
    <name evidence="12" type="ORF">SNE40_011400</name>
</gene>
<feature type="region of interest" description="Disordered" evidence="10">
    <location>
        <begin position="56"/>
        <end position="83"/>
    </location>
</feature>
<feature type="transmembrane region" description="Helical" evidence="11">
    <location>
        <begin position="134"/>
        <end position="155"/>
    </location>
</feature>
<dbReference type="Gene3D" id="1.20.120.350">
    <property type="entry name" value="Voltage-gated potassium channels. Chain C"/>
    <property type="match status" value="1"/>
</dbReference>
<evidence type="ECO:0000256" key="5">
    <source>
        <dbReference type="ARBA" id="ARBA00022882"/>
    </source>
</evidence>
<evidence type="ECO:0000256" key="2">
    <source>
        <dbReference type="ARBA" id="ARBA00022448"/>
    </source>
</evidence>
<evidence type="ECO:0000256" key="4">
    <source>
        <dbReference type="ARBA" id="ARBA00022692"/>
    </source>
</evidence>
<reference evidence="12 13" key="1">
    <citation type="submission" date="2024-01" db="EMBL/GenBank/DDBJ databases">
        <title>The genome of the rayed Mediterranean limpet Patella caerulea (Linnaeus, 1758).</title>
        <authorList>
            <person name="Anh-Thu Weber A."/>
            <person name="Halstead-Nussloch G."/>
        </authorList>
    </citation>
    <scope>NUCLEOTIDE SEQUENCE [LARGE SCALE GENOMIC DNA]</scope>
    <source>
        <strain evidence="12">AATW-2023a</strain>
        <tissue evidence="12">Whole specimen</tissue>
    </source>
</reference>
<comment type="caution">
    <text evidence="12">The sequence shown here is derived from an EMBL/GenBank/DDBJ whole genome shotgun (WGS) entry which is preliminary data.</text>
</comment>
<keyword evidence="4 11" id="KW-0812">Transmembrane</keyword>
<name>A0AAN8JIQ3_PATCE</name>
<evidence type="ECO:0008006" key="14">
    <source>
        <dbReference type="Google" id="ProtNLM"/>
    </source>
</evidence>
<accession>A0AAN8JIQ3</accession>
<comment type="subcellular location">
    <subcellularLocation>
        <location evidence="1">Cell membrane</location>
        <topology evidence="1">Multi-pass membrane protein</topology>
    </subcellularLocation>
</comment>
<proteinExistence type="predicted"/>
<dbReference type="InterPro" id="IPR027359">
    <property type="entry name" value="Volt_channel_dom_sf"/>
</dbReference>
<keyword evidence="9" id="KW-0407">Ion channel</keyword>
<keyword evidence="3" id="KW-1003">Cell membrane</keyword>
<feature type="transmembrane region" description="Helical" evidence="11">
    <location>
        <begin position="100"/>
        <end position="122"/>
    </location>
</feature>
<evidence type="ECO:0000313" key="12">
    <source>
        <dbReference type="EMBL" id="KAK6178921.1"/>
    </source>
</evidence>
<evidence type="ECO:0000256" key="10">
    <source>
        <dbReference type="SAM" id="MobiDB-lite"/>
    </source>
</evidence>
<evidence type="ECO:0000313" key="13">
    <source>
        <dbReference type="Proteomes" id="UP001347796"/>
    </source>
</evidence>
<evidence type="ECO:0000256" key="1">
    <source>
        <dbReference type="ARBA" id="ARBA00004651"/>
    </source>
</evidence>
<evidence type="ECO:0000256" key="8">
    <source>
        <dbReference type="ARBA" id="ARBA00023136"/>
    </source>
</evidence>
<feature type="compositionally biased region" description="Polar residues" evidence="10">
    <location>
        <begin position="259"/>
        <end position="275"/>
    </location>
</feature>
<keyword evidence="6 11" id="KW-1133">Transmembrane helix</keyword>
<keyword evidence="8 11" id="KW-0472">Membrane</keyword>
<dbReference type="GO" id="GO:0005886">
    <property type="term" value="C:plasma membrane"/>
    <property type="evidence" value="ECO:0007669"/>
    <property type="project" value="UniProtKB-SubCell"/>
</dbReference>